<dbReference type="EC" id="2.5.1.114" evidence="2"/>
<proteinExistence type="predicted"/>
<dbReference type="Pfam" id="PF25133">
    <property type="entry name" value="TYW2_N_2"/>
    <property type="match status" value="1"/>
</dbReference>
<dbReference type="GO" id="GO:0005737">
    <property type="term" value="C:cytoplasm"/>
    <property type="evidence" value="ECO:0007669"/>
    <property type="project" value="TreeGrafter"/>
</dbReference>
<evidence type="ECO:0000256" key="6">
    <source>
        <dbReference type="ARBA" id="ARBA00022694"/>
    </source>
</evidence>
<comment type="pathway">
    <text evidence="1">tRNA modification; wybutosine-tRNA(Phe) biosynthesis.</text>
</comment>
<dbReference type="InterPro" id="IPR056744">
    <property type="entry name" value="TRM5/TYW2-like_N"/>
</dbReference>
<organism evidence="9">
    <name type="scientific">uncultured marine group II/III euryarchaeote AD1000_01_G07</name>
    <dbReference type="NCBI Taxonomy" id="1457698"/>
    <lineage>
        <taxon>Archaea</taxon>
        <taxon>Methanobacteriati</taxon>
        <taxon>Methanobacteriota</taxon>
        <taxon>environmental samples</taxon>
    </lineage>
</organism>
<accession>A0A075FFZ6</accession>
<dbReference type="PANTHER" id="PTHR23245:SF25">
    <property type="entry name" value="TRNA WYBUTOSINE-SYNTHESIZING PROTEIN 2 HOMOLOG"/>
    <property type="match status" value="1"/>
</dbReference>
<comment type="catalytic activity">
    <reaction evidence="7">
        <text>4-demethylwyosine(37) in tRNA(Phe) + S-adenosyl-L-methionine = 4-demethyl-7-[(3S)-3-amino-3-carboxypropyl]wyosine(37) in tRNA(Phe) + S-methyl-5'-thioadenosine + H(+)</text>
        <dbReference type="Rhea" id="RHEA:36355"/>
        <dbReference type="Rhea" id="RHEA-COMP:10164"/>
        <dbReference type="Rhea" id="RHEA-COMP:10378"/>
        <dbReference type="ChEBI" id="CHEBI:15378"/>
        <dbReference type="ChEBI" id="CHEBI:17509"/>
        <dbReference type="ChEBI" id="CHEBI:59789"/>
        <dbReference type="ChEBI" id="CHEBI:64315"/>
        <dbReference type="ChEBI" id="CHEBI:73550"/>
        <dbReference type="EC" id="2.5.1.114"/>
    </reaction>
</comment>
<dbReference type="FunFam" id="3.40.50.150:FF:000131">
    <property type="entry name" value="tRNA wybutosine-synthesizing protein 2/3/4"/>
    <property type="match status" value="1"/>
</dbReference>
<evidence type="ECO:0000259" key="8">
    <source>
        <dbReference type="PROSITE" id="PS51684"/>
    </source>
</evidence>
<dbReference type="InterPro" id="IPR030382">
    <property type="entry name" value="MeTrfase_TRM5/TYW2"/>
</dbReference>
<dbReference type="GO" id="GO:0030488">
    <property type="term" value="P:tRNA methylation"/>
    <property type="evidence" value="ECO:0007669"/>
    <property type="project" value="TreeGrafter"/>
</dbReference>
<dbReference type="GO" id="GO:0102522">
    <property type="term" value="F:tRNA 4-demethylwyosine alpha-amino-alpha-carboxypropyltransferase activity"/>
    <property type="evidence" value="ECO:0007669"/>
    <property type="project" value="UniProtKB-EC"/>
</dbReference>
<keyword evidence="3" id="KW-0489">Methyltransferase</keyword>
<keyword evidence="4" id="KW-0808">Transferase</keyword>
<feature type="domain" description="SAM-dependent methyltransferase TRM5/TYW2-type" evidence="8">
    <location>
        <begin position="39"/>
        <end position="294"/>
    </location>
</feature>
<dbReference type="Pfam" id="PF02475">
    <property type="entry name" value="TRM5-TYW2_MTfase"/>
    <property type="match status" value="1"/>
</dbReference>
<dbReference type="AlphaFoldDB" id="A0A075FFZ6"/>
<dbReference type="InterPro" id="IPR056743">
    <property type="entry name" value="TRM5-TYW2-like_MTfase"/>
</dbReference>
<dbReference type="PROSITE" id="PS51684">
    <property type="entry name" value="SAM_MT_TRM5_TYW2"/>
    <property type="match status" value="1"/>
</dbReference>
<dbReference type="PANTHER" id="PTHR23245">
    <property type="entry name" value="TRNA METHYLTRANSFERASE"/>
    <property type="match status" value="1"/>
</dbReference>
<dbReference type="Gene3D" id="3.40.50.150">
    <property type="entry name" value="Vaccinia Virus protein VP39"/>
    <property type="match status" value="1"/>
</dbReference>
<dbReference type="InterPro" id="IPR029063">
    <property type="entry name" value="SAM-dependent_MTases_sf"/>
</dbReference>
<evidence type="ECO:0000256" key="5">
    <source>
        <dbReference type="ARBA" id="ARBA00022691"/>
    </source>
</evidence>
<evidence type="ECO:0000256" key="7">
    <source>
        <dbReference type="ARBA" id="ARBA00049400"/>
    </source>
</evidence>
<dbReference type="EMBL" id="KF900303">
    <property type="protein sequence ID" value="AIE90270.1"/>
    <property type="molecule type" value="Genomic_DNA"/>
</dbReference>
<sequence length="294" mass="32010">MHRDDPHRRLAESVGEVLREAGMAQEECRALLGLLPSKWERFSDVVLLPSSAFRGEWGTHCSDGLWRAVADALNAQRVARLGEIDGVMRESSVEMLLGEDDWVVRRESGVDYGYNLTQCMFSAGNVNERRRMGEVAGAGETVLDLYAGIGYYSLPMLIHSQIEHVHCCEWNPNAVRALEVNLERNGVAGRSTVHLGDNRVNAASLEGLADRVLLGLLPSSEGGYEVAMRSLSPEGGYLHVHGVAPAKDHVSWATGVVDSLDSVGPGRCIDAGSAIRVKSYAPHWDHVVLDVSVS</sequence>
<dbReference type="SUPFAM" id="SSF53335">
    <property type="entry name" value="S-adenosyl-L-methionine-dependent methyltransferases"/>
    <property type="match status" value="1"/>
</dbReference>
<evidence type="ECO:0000256" key="2">
    <source>
        <dbReference type="ARBA" id="ARBA00012265"/>
    </source>
</evidence>
<reference evidence="9" key="1">
    <citation type="journal article" date="2014" name="Genome Biol. Evol.">
        <title>Pangenome evidence for extensive interdomain horizontal transfer affecting lineage core and shell genes in uncultured planktonic thaumarchaeota and euryarchaeota.</title>
        <authorList>
            <person name="Deschamps P."/>
            <person name="Zivanovic Y."/>
            <person name="Moreira D."/>
            <person name="Rodriguez-Valera F."/>
            <person name="Lopez-Garcia P."/>
        </authorList>
    </citation>
    <scope>NUCLEOTIDE SEQUENCE</scope>
</reference>
<dbReference type="GO" id="GO:0031591">
    <property type="term" value="P:wybutosine biosynthetic process"/>
    <property type="evidence" value="ECO:0007669"/>
    <property type="project" value="TreeGrafter"/>
</dbReference>
<keyword evidence="5" id="KW-0949">S-adenosyl-L-methionine</keyword>
<dbReference type="CDD" id="cd02440">
    <property type="entry name" value="AdoMet_MTases"/>
    <property type="match status" value="1"/>
</dbReference>
<evidence type="ECO:0000313" key="9">
    <source>
        <dbReference type="EMBL" id="AIE90270.1"/>
    </source>
</evidence>
<dbReference type="GO" id="GO:0008175">
    <property type="term" value="F:tRNA methyltransferase activity"/>
    <property type="evidence" value="ECO:0007669"/>
    <property type="project" value="TreeGrafter"/>
</dbReference>
<dbReference type="Gene3D" id="3.30.300.110">
    <property type="entry name" value="Met-10+ protein-like domains"/>
    <property type="match status" value="1"/>
</dbReference>
<evidence type="ECO:0000256" key="3">
    <source>
        <dbReference type="ARBA" id="ARBA00022603"/>
    </source>
</evidence>
<keyword evidence="6" id="KW-0819">tRNA processing</keyword>
<evidence type="ECO:0000256" key="1">
    <source>
        <dbReference type="ARBA" id="ARBA00004797"/>
    </source>
</evidence>
<name>A0A075FFZ6_9EURY</name>
<gene>
    <name evidence="9" type="primary">TYW3</name>
</gene>
<protein>
    <recommendedName>
        <fullName evidence="2">tRNA(Phe) (4-demethylwyosine(37)-C(7)) aminocarboxypropyltransferase</fullName>
        <ecNumber evidence="2">2.5.1.114</ecNumber>
    </recommendedName>
</protein>
<evidence type="ECO:0000256" key="4">
    <source>
        <dbReference type="ARBA" id="ARBA00022679"/>
    </source>
</evidence>